<protein>
    <submittedName>
        <fullName evidence="9">Multiple sugar transport system permease protein</fullName>
    </submittedName>
</protein>
<reference evidence="9 10" key="1">
    <citation type="submission" date="2024-06" db="EMBL/GenBank/DDBJ databases">
        <title>Genomic Encyclopedia of Type Strains, Phase IV (KMG-IV): sequencing the most valuable type-strain genomes for metagenomic binning, comparative biology and taxonomic classification.</title>
        <authorList>
            <person name="Goeker M."/>
        </authorList>
    </citation>
    <scope>NUCLEOTIDE SEQUENCE [LARGE SCALE GENOMIC DNA]</scope>
    <source>
        <strain evidence="9 10">DSM 28303</strain>
    </source>
</reference>
<dbReference type="PROSITE" id="PS50928">
    <property type="entry name" value="ABC_TM1"/>
    <property type="match status" value="1"/>
</dbReference>
<evidence type="ECO:0000256" key="6">
    <source>
        <dbReference type="ARBA" id="ARBA00023136"/>
    </source>
</evidence>
<evidence type="ECO:0000256" key="1">
    <source>
        <dbReference type="ARBA" id="ARBA00004651"/>
    </source>
</evidence>
<feature type="transmembrane region" description="Helical" evidence="7">
    <location>
        <begin position="12"/>
        <end position="34"/>
    </location>
</feature>
<keyword evidence="2 7" id="KW-0813">Transport</keyword>
<dbReference type="PANTHER" id="PTHR43744:SF12">
    <property type="entry name" value="ABC TRANSPORTER PERMEASE PROTEIN MG189-RELATED"/>
    <property type="match status" value="1"/>
</dbReference>
<dbReference type="EMBL" id="JBEPLO010000001">
    <property type="protein sequence ID" value="MET3556919.1"/>
    <property type="molecule type" value="Genomic_DNA"/>
</dbReference>
<feature type="transmembrane region" description="Helical" evidence="7">
    <location>
        <begin position="184"/>
        <end position="209"/>
    </location>
</feature>
<accession>A0ABV2FEE9</accession>
<evidence type="ECO:0000256" key="5">
    <source>
        <dbReference type="ARBA" id="ARBA00022989"/>
    </source>
</evidence>
<keyword evidence="4 7" id="KW-0812">Transmembrane</keyword>
<name>A0ABV2FEE9_9STRE</name>
<evidence type="ECO:0000256" key="4">
    <source>
        <dbReference type="ARBA" id="ARBA00022692"/>
    </source>
</evidence>
<feature type="transmembrane region" description="Helical" evidence="7">
    <location>
        <begin position="242"/>
        <end position="263"/>
    </location>
</feature>
<evidence type="ECO:0000256" key="3">
    <source>
        <dbReference type="ARBA" id="ARBA00022475"/>
    </source>
</evidence>
<comment type="subcellular location">
    <subcellularLocation>
        <location evidence="1 7">Cell membrane</location>
        <topology evidence="1 7">Multi-pass membrane protein</topology>
    </subcellularLocation>
</comment>
<organism evidence="9 10">
    <name type="scientific">Streptococcus rupicaprae</name>
    <dbReference type="NCBI Taxonomy" id="759619"/>
    <lineage>
        <taxon>Bacteria</taxon>
        <taxon>Bacillati</taxon>
        <taxon>Bacillota</taxon>
        <taxon>Bacilli</taxon>
        <taxon>Lactobacillales</taxon>
        <taxon>Streptococcaceae</taxon>
        <taxon>Streptococcus</taxon>
    </lineage>
</organism>
<proteinExistence type="inferred from homology"/>
<keyword evidence="5 7" id="KW-1133">Transmembrane helix</keyword>
<gene>
    <name evidence="9" type="ORF">ABID29_000028</name>
</gene>
<dbReference type="InterPro" id="IPR000515">
    <property type="entry name" value="MetI-like"/>
</dbReference>
<dbReference type="Proteomes" id="UP001549122">
    <property type="component" value="Unassembled WGS sequence"/>
</dbReference>
<dbReference type="SUPFAM" id="SSF161098">
    <property type="entry name" value="MetI-like"/>
    <property type="match status" value="1"/>
</dbReference>
<dbReference type="CDD" id="cd06261">
    <property type="entry name" value="TM_PBP2"/>
    <property type="match status" value="1"/>
</dbReference>
<dbReference type="Gene3D" id="1.10.3720.10">
    <property type="entry name" value="MetI-like"/>
    <property type="match status" value="1"/>
</dbReference>
<keyword evidence="9" id="KW-0762">Sugar transport</keyword>
<evidence type="ECO:0000259" key="8">
    <source>
        <dbReference type="PROSITE" id="PS50928"/>
    </source>
</evidence>
<sequence length="278" mass="31386">MLRRLKRMEPYDLITNIIVFLLALLFVLPLFWLLTNTFKTSAQIYQMPPSILPEKWYTGNLEELFKGQPAFQWIFNSFVVSMGTASLSVLVSSLAAYGFSKLKFKGRTVLLLVVIASIMIPKETFIVPLFNVVESLGWVDTYQAMIVPNLATGFGTFMLYSYFKAIPESIRESARIDGAKEWTIFHKLMLPIVKPGLGALFILNFVTAWNDYLWQLLMARSKEMKTLTIGVASLQQDINPNIGLRVAGAAIAALPMVLIFFLFQRYFIKGATDGAVKE</sequence>
<comment type="similarity">
    <text evidence="7">Belongs to the binding-protein-dependent transport system permease family.</text>
</comment>
<feature type="domain" description="ABC transmembrane type-1" evidence="8">
    <location>
        <begin position="74"/>
        <end position="263"/>
    </location>
</feature>
<feature type="transmembrane region" description="Helical" evidence="7">
    <location>
        <begin position="142"/>
        <end position="163"/>
    </location>
</feature>
<keyword evidence="3" id="KW-1003">Cell membrane</keyword>
<comment type="caution">
    <text evidence="9">The sequence shown here is derived from an EMBL/GenBank/DDBJ whole genome shotgun (WGS) entry which is preliminary data.</text>
</comment>
<dbReference type="RefSeq" id="WP_354363594.1">
    <property type="nucleotide sequence ID" value="NZ_JBEPLO010000001.1"/>
</dbReference>
<dbReference type="PANTHER" id="PTHR43744">
    <property type="entry name" value="ABC TRANSPORTER PERMEASE PROTEIN MG189-RELATED-RELATED"/>
    <property type="match status" value="1"/>
</dbReference>
<evidence type="ECO:0000256" key="7">
    <source>
        <dbReference type="RuleBase" id="RU363032"/>
    </source>
</evidence>
<dbReference type="Pfam" id="PF00528">
    <property type="entry name" value="BPD_transp_1"/>
    <property type="match status" value="1"/>
</dbReference>
<evidence type="ECO:0000256" key="2">
    <source>
        <dbReference type="ARBA" id="ARBA00022448"/>
    </source>
</evidence>
<evidence type="ECO:0000313" key="10">
    <source>
        <dbReference type="Proteomes" id="UP001549122"/>
    </source>
</evidence>
<keyword evidence="10" id="KW-1185">Reference proteome</keyword>
<evidence type="ECO:0000313" key="9">
    <source>
        <dbReference type="EMBL" id="MET3556919.1"/>
    </source>
</evidence>
<keyword evidence="6 7" id="KW-0472">Membrane</keyword>
<dbReference type="InterPro" id="IPR035906">
    <property type="entry name" value="MetI-like_sf"/>
</dbReference>
<feature type="transmembrane region" description="Helical" evidence="7">
    <location>
        <begin position="109"/>
        <end position="130"/>
    </location>
</feature>
<feature type="transmembrane region" description="Helical" evidence="7">
    <location>
        <begin position="73"/>
        <end position="97"/>
    </location>
</feature>